<dbReference type="SMART" id="SM00257">
    <property type="entry name" value="LysM"/>
    <property type="match status" value="1"/>
</dbReference>
<evidence type="ECO:0000259" key="2">
    <source>
        <dbReference type="PROSITE" id="PS51782"/>
    </source>
</evidence>
<keyword evidence="1" id="KW-1133">Transmembrane helix</keyword>
<dbReference type="Pfam" id="PF01476">
    <property type="entry name" value="LysM"/>
    <property type="match status" value="1"/>
</dbReference>
<organism evidence="3 4">
    <name type="scientific">Flavimobilis soli</name>
    <dbReference type="NCBI Taxonomy" id="442709"/>
    <lineage>
        <taxon>Bacteria</taxon>
        <taxon>Bacillati</taxon>
        <taxon>Actinomycetota</taxon>
        <taxon>Actinomycetes</taxon>
        <taxon>Micrococcales</taxon>
        <taxon>Jonesiaceae</taxon>
        <taxon>Flavimobilis</taxon>
    </lineage>
</organism>
<dbReference type="OrthoDB" id="5084290at2"/>
<sequence length="133" mass="13747">MSSMVVAGPGARTGVVVELRPRVQRVSAARPPRAEAPLRLTRRGRVVLSLLALLVVALGAVLFASGADADAPAAPHEVTVHTVASGESLWQIASAATPAGQDVRDVMDDVMELNQLSGSQLSVGQQLVVPVLP</sequence>
<dbReference type="RefSeq" id="WP_098457140.1">
    <property type="nucleotide sequence ID" value="NZ_PDJH01000001.1"/>
</dbReference>
<keyword evidence="4" id="KW-1185">Reference proteome</keyword>
<dbReference type="InterPro" id="IPR036779">
    <property type="entry name" value="LysM_dom_sf"/>
</dbReference>
<feature type="transmembrane region" description="Helical" evidence="1">
    <location>
        <begin position="46"/>
        <end position="67"/>
    </location>
</feature>
<accession>A0A2A9ECB7</accession>
<dbReference type="PROSITE" id="PS51782">
    <property type="entry name" value="LYSM"/>
    <property type="match status" value="1"/>
</dbReference>
<dbReference type="EMBL" id="PDJH01000001">
    <property type="protein sequence ID" value="PFG35902.1"/>
    <property type="molecule type" value="Genomic_DNA"/>
</dbReference>
<reference evidence="3 4" key="1">
    <citation type="submission" date="2017-10" db="EMBL/GenBank/DDBJ databases">
        <title>Sequencing the genomes of 1000 actinobacteria strains.</title>
        <authorList>
            <person name="Klenk H.-P."/>
        </authorList>
    </citation>
    <scope>NUCLEOTIDE SEQUENCE [LARGE SCALE GENOMIC DNA]</scope>
    <source>
        <strain evidence="3 4">DSM 21574</strain>
    </source>
</reference>
<dbReference type="Gene3D" id="3.10.350.10">
    <property type="entry name" value="LysM domain"/>
    <property type="match status" value="1"/>
</dbReference>
<evidence type="ECO:0000313" key="4">
    <source>
        <dbReference type="Proteomes" id="UP000221394"/>
    </source>
</evidence>
<dbReference type="SUPFAM" id="SSF54106">
    <property type="entry name" value="LysM domain"/>
    <property type="match status" value="1"/>
</dbReference>
<protein>
    <submittedName>
        <fullName evidence="3">LysM domain-containing protein</fullName>
    </submittedName>
</protein>
<keyword evidence="1" id="KW-0812">Transmembrane</keyword>
<evidence type="ECO:0000313" key="3">
    <source>
        <dbReference type="EMBL" id="PFG35902.1"/>
    </source>
</evidence>
<comment type="caution">
    <text evidence="3">The sequence shown here is derived from an EMBL/GenBank/DDBJ whole genome shotgun (WGS) entry which is preliminary data.</text>
</comment>
<dbReference type="CDD" id="cd00118">
    <property type="entry name" value="LysM"/>
    <property type="match status" value="1"/>
</dbReference>
<dbReference type="Proteomes" id="UP000221394">
    <property type="component" value="Unassembled WGS sequence"/>
</dbReference>
<name>A0A2A9ECB7_9MICO</name>
<evidence type="ECO:0000256" key="1">
    <source>
        <dbReference type="SAM" id="Phobius"/>
    </source>
</evidence>
<feature type="domain" description="LysM" evidence="2">
    <location>
        <begin position="79"/>
        <end position="129"/>
    </location>
</feature>
<keyword evidence="1" id="KW-0472">Membrane</keyword>
<gene>
    <name evidence="3" type="ORF">ATL41_0602</name>
</gene>
<proteinExistence type="predicted"/>
<dbReference type="InterPro" id="IPR018392">
    <property type="entry name" value="LysM"/>
</dbReference>
<dbReference type="AlphaFoldDB" id="A0A2A9ECB7"/>